<reference evidence="3" key="1">
    <citation type="journal article" date="2019" name="Int. J. Syst. Evol. Microbiol.">
        <title>The Global Catalogue of Microorganisms (GCM) 10K type strain sequencing project: providing services to taxonomists for standard genome sequencing and annotation.</title>
        <authorList>
            <consortium name="The Broad Institute Genomics Platform"/>
            <consortium name="The Broad Institute Genome Sequencing Center for Infectious Disease"/>
            <person name="Wu L."/>
            <person name="Ma J."/>
        </authorList>
    </citation>
    <scope>NUCLEOTIDE SEQUENCE [LARGE SCALE GENOMIC DNA]</scope>
    <source>
        <strain evidence="3">CGMCC 4.7192</strain>
    </source>
</reference>
<feature type="domain" description="Co-chaperone DjlA N-terminal" evidence="1">
    <location>
        <begin position="24"/>
        <end position="145"/>
    </location>
</feature>
<dbReference type="Pfam" id="PF05099">
    <property type="entry name" value="TerB"/>
    <property type="match status" value="1"/>
</dbReference>
<name>A0ABW5BLL8_9PROT</name>
<dbReference type="EMBL" id="JBHUII010000004">
    <property type="protein sequence ID" value="MFD2205788.1"/>
    <property type="molecule type" value="Genomic_DNA"/>
</dbReference>
<dbReference type="RefSeq" id="WP_380250737.1">
    <property type="nucleotide sequence ID" value="NZ_JBHUII010000004.1"/>
</dbReference>
<dbReference type="SUPFAM" id="SSF158682">
    <property type="entry name" value="TerB-like"/>
    <property type="match status" value="1"/>
</dbReference>
<keyword evidence="3" id="KW-1185">Reference proteome</keyword>
<protein>
    <submittedName>
        <fullName evidence="2">Tellurite resistance TerB family protein</fullName>
    </submittedName>
</protein>
<organism evidence="2 3">
    <name type="scientific">Kiloniella antarctica</name>
    <dbReference type="NCBI Taxonomy" id="1550907"/>
    <lineage>
        <taxon>Bacteria</taxon>
        <taxon>Pseudomonadati</taxon>
        <taxon>Pseudomonadota</taxon>
        <taxon>Alphaproteobacteria</taxon>
        <taxon>Rhodospirillales</taxon>
        <taxon>Kiloniellaceae</taxon>
        <taxon>Kiloniella</taxon>
    </lineage>
</organism>
<accession>A0ABW5BLL8</accession>
<dbReference type="Gene3D" id="1.10.3680.10">
    <property type="entry name" value="TerB-like"/>
    <property type="match status" value="1"/>
</dbReference>
<dbReference type="CDD" id="cd07176">
    <property type="entry name" value="terB"/>
    <property type="match status" value="1"/>
</dbReference>
<proteinExistence type="predicted"/>
<dbReference type="InterPro" id="IPR029024">
    <property type="entry name" value="TerB-like"/>
</dbReference>
<gene>
    <name evidence="2" type="ORF">ACFSKO_09210</name>
</gene>
<evidence type="ECO:0000313" key="2">
    <source>
        <dbReference type="EMBL" id="MFD2205788.1"/>
    </source>
</evidence>
<dbReference type="Proteomes" id="UP001597294">
    <property type="component" value="Unassembled WGS sequence"/>
</dbReference>
<dbReference type="InterPro" id="IPR007791">
    <property type="entry name" value="DjlA_N"/>
</dbReference>
<evidence type="ECO:0000259" key="1">
    <source>
        <dbReference type="Pfam" id="PF05099"/>
    </source>
</evidence>
<evidence type="ECO:0000313" key="3">
    <source>
        <dbReference type="Proteomes" id="UP001597294"/>
    </source>
</evidence>
<sequence>MPSLLLEKLVKEVRRYQNRDFLHAAMAVCAITAYSDGEVSIQERYSIDYAIDNIEALKDFDPVRAIEILDDYIYLLKAEQSAENQDRSEGAKNELYKKIKVFEGNYKKSRTLLRVAHLIISADRDIDPREEKEFAMICNLLGLEAKYLWKQISAQKAL</sequence>
<comment type="caution">
    <text evidence="2">The sequence shown here is derived from an EMBL/GenBank/DDBJ whole genome shotgun (WGS) entry which is preliminary data.</text>
</comment>